<sequence>MLTQIVSKLRNRIYQFLAYAPASRVCLRPPHRLLNAWGLPSPAQTSDWSKLSRRSLGLTQASQQLRSEFLLVYRTTFHADVDLRDIEEYLQDHIMPGVQHDEDTTGTISITTTSTSYCKVDVLNILLLAAAAPGLDIRLKCLNVSEDDKELVPCKGSAWHAYLLECVQSVIFELEESENKCPCCVDDGDQVTFVIYEKFEAKWMDAQKNVLHGGRLAGMETWLGDSSPESP</sequence>
<reference evidence="1" key="1">
    <citation type="journal article" date="2020" name="Stud. Mycol.">
        <title>101 Dothideomycetes genomes: a test case for predicting lifestyles and emergence of pathogens.</title>
        <authorList>
            <person name="Haridas S."/>
            <person name="Albert R."/>
            <person name="Binder M."/>
            <person name="Bloem J."/>
            <person name="Labutti K."/>
            <person name="Salamov A."/>
            <person name="Andreopoulos B."/>
            <person name="Baker S."/>
            <person name="Barry K."/>
            <person name="Bills G."/>
            <person name="Bluhm B."/>
            <person name="Cannon C."/>
            <person name="Castanera R."/>
            <person name="Culley D."/>
            <person name="Daum C."/>
            <person name="Ezra D."/>
            <person name="Gonzalez J."/>
            <person name="Henrissat B."/>
            <person name="Kuo A."/>
            <person name="Liang C."/>
            <person name="Lipzen A."/>
            <person name="Lutzoni F."/>
            <person name="Magnuson J."/>
            <person name="Mondo S."/>
            <person name="Nolan M."/>
            <person name="Ohm R."/>
            <person name="Pangilinan J."/>
            <person name="Park H.-J."/>
            <person name="Ramirez L."/>
            <person name="Alfaro M."/>
            <person name="Sun H."/>
            <person name="Tritt A."/>
            <person name="Yoshinaga Y."/>
            <person name="Zwiers L.-H."/>
            <person name="Turgeon B."/>
            <person name="Goodwin S."/>
            <person name="Spatafora J."/>
            <person name="Crous P."/>
            <person name="Grigoriev I."/>
        </authorList>
    </citation>
    <scope>NUCLEOTIDE SEQUENCE</scope>
    <source>
        <strain evidence="1">CBS 110217</strain>
    </source>
</reference>
<dbReference type="OrthoDB" id="3788478at2759"/>
<evidence type="ECO:0000313" key="2">
    <source>
        <dbReference type="Proteomes" id="UP000799777"/>
    </source>
</evidence>
<proteinExistence type="predicted"/>
<evidence type="ECO:0000313" key="1">
    <source>
        <dbReference type="EMBL" id="KAF2028157.1"/>
    </source>
</evidence>
<dbReference type="Proteomes" id="UP000799777">
    <property type="component" value="Unassembled WGS sequence"/>
</dbReference>
<keyword evidence="2" id="KW-1185">Reference proteome</keyword>
<dbReference type="EMBL" id="ML978216">
    <property type="protein sequence ID" value="KAF2028157.1"/>
    <property type="molecule type" value="Genomic_DNA"/>
</dbReference>
<organism evidence="1 2">
    <name type="scientific">Setomelanomma holmii</name>
    <dbReference type="NCBI Taxonomy" id="210430"/>
    <lineage>
        <taxon>Eukaryota</taxon>
        <taxon>Fungi</taxon>
        <taxon>Dikarya</taxon>
        <taxon>Ascomycota</taxon>
        <taxon>Pezizomycotina</taxon>
        <taxon>Dothideomycetes</taxon>
        <taxon>Pleosporomycetidae</taxon>
        <taxon>Pleosporales</taxon>
        <taxon>Pleosporineae</taxon>
        <taxon>Phaeosphaeriaceae</taxon>
        <taxon>Setomelanomma</taxon>
    </lineage>
</organism>
<dbReference type="AlphaFoldDB" id="A0A9P4LKZ7"/>
<name>A0A9P4LKZ7_9PLEO</name>
<accession>A0A9P4LKZ7</accession>
<gene>
    <name evidence="1" type="ORF">EK21DRAFT_90855</name>
</gene>
<protein>
    <submittedName>
        <fullName evidence="1">Uncharacterized protein</fullName>
    </submittedName>
</protein>
<comment type="caution">
    <text evidence="1">The sequence shown here is derived from an EMBL/GenBank/DDBJ whole genome shotgun (WGS) entry which is preliminary data.</text>
</comment>